<keyword evidence="5 12" id="KW-1133">Transmembrane helix</keyword>
<feature type="transmembrane region" description="Helical" evidence="12">
    <location>
        <begin position="443"/>
        <end position="460"/>
    </location>
</feature>
<gene>
    <name evidence="14" type="ORF">HOLleu_16258</name>
</gene>
<dbReference type="InterPro" id="IPR036770">
    <property type="entry name" value="Ankyrin_rpt-contain_sf"/>
</dbReference>
<feature type="region of interest" description="Disordered" evidence="11">
    <location>
        <begin position="1"/>
        <end position="34"/>
    </location>
</feature>
<dbReference type="Pfam" id="PF00520">
    <property type="entry name" value="Ion_trans"/>
    <property type="match status" value="1"/>
</dbReference>
<evidence type="ECO:0000256" key="7">
    <source>
        <dbReference type="ARBA" id="ARBA00023065"/>
    </source>
</evidence>
<dbReference type="PROSITE" id="PS50297">
    <property type="entry name" value="ANK_REP_REGION"/>
    <property type="match status" value="2"/>
</dbReference>
<feature type="domain" description="Transient receptor ion channel" evidence="13">
    <location>
        <begin position="196"/>
        <end position="258"/>
    </location>
</feature>
<dbReference type="GO" id="GO:0015279">
    <property type="term" value="F:store-operated calcium channel activity"/>
    <property type="evidence" value="ECO:0007669"/>
    <property type="project" value="TreeGrafter"/>
</dbReference>
<dbReference type="NCBIfam" id="TIGR00870">
    <property type="entry name" value="trp"/>
    <property type="match status" value="1"/>
</dbReference>
<evidence type="ECO:0000256" key="1">
    <source>
        <dbReference type="ARBA" id="ARBA00004141"/>
    </source>
</evidence>
<keyword evidence="8 12" id="KW-0472">Membrane</keyword>
<evidence type="ECO:0000256" key="8">
    <source>
        <dbReference type="ARBA" id="ARBA00023136"/>
    </source>
</evidence>
<dbReference type="InterPro" id="IPR002110">
    <property type="entry name" value="Ankyrin_rpt"/>
</dbReference>
<keyword evidence="3 12" id="KW-0812">Transmembrane</keyword>
<feature type="compositionally biased region" description="Basic and acidic residues" evidence="11">
    <location>
        <begin position="12"/>
        <end position="34"/>
    </location>
</feature>
<feature type="transmembrane region" description="Helical" evidence="12">
    <location>
        <begin position="689"/>
        <end position="708"/>
    </location>
</feature>
<dbReference type="GO" id="GO:0070679">
    <property type="term" value="F:inositol 1,4,5 trisphosphate binding"/>
    <property type="evidence" value="ECO:0007669"/>
    <property type="project" value="TreeGrafter"/>
</dbReference>
<evidence type="ECO:0000256" key="4">
    <source>
        <dbReference type="ARBA" id="ARBA00022737"/>
    </source>
</evidence>
<evidence type="ECO:0000256" key="9">
    <source>
        <dbReference type="ARBA" id="ARBA00023303"/>
    </source>
</evidence>
<comment type="subcellular location">
    <subcellularLocation>
        <location evidence="1">Membrane</location>
        <topology evidence="1">Multi-pass membrane protein</topology>
    </subcellularLocation>
</comment>
<name>A0A9Q1C3U1_HOLLE</name>
<dbReference type="SMART" id="SM01420">
    <property type="entry name" value="TRP_2"/>
    <property type="match status" value="1"/>
</dbReference>
<organism evidence="14 15">
    <name type="scientific">Holothuria leucospilota</name>
    <name type="common">Black long sea cucumber</name>
    <name type="synonym">Mertensiothuria leucospilota</name>
    <dbReference type="NCBI Taxonomy" id="206669"/>
    <lineage>
        <taxon>Eukaryota</taxon>
        <taxon>Metazoa</taxon>
        <taxon>Echinodermata</taxon>
        <taxon>Eleutherozoa</taxon>
        <taxon>Echinozoa</taxon>
        <taxon>Holothuroidea</taxon>
        <taxon>Aspidochirotacea</taxon>
        <taxon>Aspidochirotida</taxon>
        <taxon>Holothuriidae</taxon>
        <taxon>Holothuria</taxon>
    </lineage>
</organism>
<dbReference type="InterPro" id="IPR013555">
    <property type="entry name" value="TRP_dom"/>
</dbReference>
<dbReference type="EMBL" id="JAIZAY010000007">
    <property type="protein sequence ID" value="KAJ8038748.1"/>
    <property type="molecule type" value="Genomic_DNA"/>
</dbReference>
<keyword evidence="14" id="KW-0675">Receptor</keyword>
<dbReference type="SUPFAM" id="SSF48403">
    <property type="entry name" value="Ankyrin repeat"/>
    <property type="match status" value="1"/>
</dbReference>
<keyword evidence="15" id="KW-1185">Reference proteome</keyword>
<feature type="transmembrane region" description="Helical" evidence="12">
    <location>
        <begin position="480"/>
        <end position="498"/>
    </location>
</feature>
<dbReference type="Pfam" id="PF12796">
    <property type="entry name" value="Ank_2"/>
    <property type="match status" value="1"/>
</dbReference>
<feature type="transmembrane region" description="Helical" evidence="12">
    <location>
        <begin position="611"/>
        <end position="632"/>
    </location>
</feature>
<feature type="compositionally biased region" description="Basic residues" evidence="11">
    <location>
        <begin position="1"/>
        <end position="11"/>
    </location>
</feature>
<feature type="transmembrane region" description="Helical" evidence="12">
    <location>
        <begin position="354"/>
        <end position="372"/>
    </location>
</feature>
<comment type="caution">
    <text evidence="14">The sequence shown here is derived from an EMBL/GenBank/DDBJ whole genome shotgun (WGS) entry which is preliminary data.</text>
</comment>
<evidence type="ECO:0000313" key="14">
    <source>
        <dbReference type="EMBL" id="KAJ8038748.1"/>
    </source>
</evidence>
<evidence type="ECO:0000256" key="11">
    <source>
        <dbReference type="SAM" id="MobiDB-lite"/>
    </source>
</evidence>
<dbReference type="PROSITE" id="PS50088">
    <property type="entry name" value="ANK_REPEAT"/>
    <property type="match status" value="2"/>
</dbReference>
<evidence type="ECO:0000256" key="5">
    <source>
        <dbReference type="ARBA" id="ARBA00022989"/>
    </source>
</evidence>
<reference evidence="14" key="1">
    <citation type="submission" date="2021-10" db="EMBL/GenBank/DDBJ databases">
        <title>Tropical sea cucumber genome reveals ecological adaptation and Cuvierian tubules defense mechanism.</title>
        <authorList>
            <person name="Chen T."/>
        </authorList>
    </citation>
    <scope>NUCLEOTIDE SEQUENCE</scope>
    <source>
        <strain evidence="14">Nanhai2018</strain>
        <tissue evidence="14">Muscle</tissue>
    </source>
</reference>
<keyword evidence="7" id="KW-0406">Ion transport</keyword>
<evidence type="ECO:0000256" key="12">
    <source>
        <dbReference type="SAM" id="Phobius"/>
    </source>
</evidence>
<feature type="repeat" description="ANK" evidence="10">
    <location>
        <begin position="98"/>
        <end position="125"/>
    </location>
</feature>
<dbReference type="Pfam" id="PF08344">
    <property type="entry name" value="TRP_2"/>
    <property type="match status" value="1"/>
</dbReference>
<feature type="transmembrane region" description="Helical" evidence="12">
    <location>
        <begin position="728"/>
        <end position="748"/>
    </location>
</feature>
<dbReference type="GO" id="GO:0051480">
    <property type="term" value="P:regulation of cytosolic calcium ion concentration"/>
    <property type="evidence" value="ECO:0007669"/>
    <property type="project" value="TreeGrafter"/>
</dbReference>
<dbReference type="GO" id="GO:0034703">
    <property type="term" value="C:cation channel complex"/>
    <property type="evidence" value="ECO:0007669"/>
    <property type="project" value="TreeGrafter"/>
</dbReference>
<accession>A0A9Q1C3U1</accession>
<evidence type="ECO:0000256" key="10">
    <source>
        <dbReference type="PROSITE-ProRule" id="PRU00023"/>
    </source>
</evidence>
<dbReference type="InterPro" id="IPR002153">
    <property type="entry name" value="TRPC_channel"/>
</dbReference>
<evidence type="ECO:0000259" key="13">
    <source>
        <dbReference type="SMART" id="SM01420"/>
    </source>
</evidence>
<keyword evidence="2" id="KW-0813">Transport</keyword>
<dbReference type="Pfam" id="PF00023">
    <property type="entry name" value="Ank"/>
    <property type="match status" value="1"/>
</dbReference>
<sequence>MFRMQSIRKQRERASFRRSLKEKMEPDSKPAERDLEEIFRSPIRTSKEQSDHFVFKGMGDPTSVEQLFLQAVERGDRKAILYALENAPDLNINCQDEDGRSALIIAIQNGNSDIVKILLDNNIQLGDSLLRAVDEQFTPAVRLICEHIKKKNIPEALNCRALNGDFHPDVTPLVLSAQHNHYEIIRILLEYGARIKDPKDYSNQAEMHTLENSVGMLNLYKALASQAYISLTAKDPFNTTFELCAKLRKLSKTKYEFMDHFQELADQCEQFAADLLDQVRDSEEQAYILNHDPYGWSNPSEDITSSQPNRVKVGIHFEQRKFVAHSHCQQRLIEQWYHGLPGWRDQSSFKTSTLMFLMGLCFPLLSLCYIFSPCGKIGRFLRVPYVKFVCHTASQIYFLGLLLLHTMVENVVEESIESIDSSDDDPSTSLSFKSDNRGSPPSLIILLIMVWVAGMTWSKLKELWYNGTRFFNNLWNYFDFFSLSLYWCFIALRLLVFFQAGPEGDPTGGGVAVNPRAQSPNTTQLIDTEIFNTGTDGIYDENFEMVGEKLDSIIGKLDKLRKVQEEMRKNLTSELKETTGSSGKRQTQYVLTGINLEEYDRLKWATYDPHLIAEALFAIAKVMSFLRMISLTVVNRYVGPMQISLGGMLFDIIKFLLIFCFVWFAFSLGMNQLYWYYSAFITKRPFGTLGEAMTTLFWALFGLPDISVVDFTAAVDADHFFTETVGNLLYATYHVIAIVVLLNVLIAMMSNTYTRVEMDADIEWKFSRSKLWMSYFDELGTVPPPFNILPSPKSLYYFFRWLFCDVCCRGEMAKKYKERLKSIVDERQLKFKEVSENLVKRYHFEKRHQEEEDDQANILNELKQDISGFKFEMFEALGEMDKKIRQVEAKVHDREIEDEDDNLGTGMFQAMRDAMREPSHADSMESLSSGCSDQMVDMSQAQDQKKPKWMMDDDLELTPLVPINNTVNRNAPSSNPVPNGMQTDLIQYIDEEEETTQKNTML</sequence>
<dbReference type="AlphaFoldDB" id="A0A9Q1C3U1"/>
<dbReference type="Gene3D" id="1.25.40.20">
    <property type="entry name" value="Ankyrin repeat-containing domain"/>
    <property type="match status" value="1"/>
</dbReference>
<dbReference type="InterPro" id="IPR005821">
    <property type="entry name" value="Ion_trans_dom"/>
</dbReference>
<dbReference type="OrthoDB" id="2373987at2759"/>
<keyword evidence="6 10" id="KW-0040">ANK repeat</keyword>
<feature type="repeat" description="ANK" evidence="10">
    <location>
        <begin position="168"/>
        <end position="200"/>
    </location>
</feature>
<keyword evidence="9" id="KW-0407">Ion channel</keyword>
<dbReference type="SMART" id="SM00248">
    <property type="entry name" value="ANK"/>
    <property type="match status" value="2"/>
</dbReference>
<evidence type="ECO:0000256" key="3">
    <source>
        <dbReference type="ARBA" id="ARBA00022692"/>
    </source>
</evidence>
<dbReference type="GO" id="GO:0005886">
    <property type="term" value="C:plasma membrane"/>
    <property type="evidence" value="ECO:0007669"/>
    <property type="project" value="TreeGrafter"/>
</dbReference>
<dbReference type="PANTHER" id="PTHR10117:SF54">
    <property type="entry name" value="TRANSIENT RECEPTOR POTENTIAL-GAMMA PROTEIN"/>
    <property type="match status" value="1"/>
</dbReference>
<dbReference type="PANTHER" id="PTHR10117">
    <property type="entry name" value="TRANSIENT RECEPTOR POTENTIAL CHANNEL"/>
    <property type="match status" value="1"/>
</dbReference>
<proteinExistence type="predicted"/>
<keyword evidence="4" id="KW-0677">Repeat</keyword>
<dbReference type="Proteomes" id="UP001152320">
    <property type="component" value="Chromosome 7"/>
</dbReference>
<protein>
    <submittedName>
        <fullName evidence="14">Short transient receptor potential channel 3</fullName>
    </submittedName>
</protein>
<evidence type="ECO:0000256" key="6">
    <source>
        <dbReference type="ARBA" id="ARBA00023043"/>
    </source>
</evidence>
<dbReference type="PRINTS" id="PR01097">
    <property type="entry name" value="TRNSRECEPTRP"/>
</dbReference>
<evidence type="ECO:0000313" key="15">
    <source>
        <dbReference type="Proteomes" id="UP001152320"/>
    </source>
</evidence>
<evidence type="ECO:0000256" key="2">
    <source>
        <dbReference type="ARBA" id="ARBA00022448"/>
    </source>
</evidence>
<feature type="transmembrane region" description="Helical" evidence="12">
    <location>
        <begin position="652"/>
        <end position="677"/>
    </location>
</feature>